<name>A0A0A0DBK1_9PROT</name>
<evidence type="ECO:0000313" key="1">
    <source>
        <dbReference type="EMBL" id="KGM35375.1"/>
    </source>
</evidence>
<reference evidence="1 2" key="1">
    <citation type="submission" date="2014-01" db="EMBL/GenBank/DDBJ databases">
        <title>Genome sequence determination for a cystic fibrosis isolate, Inquilinus limosus.</title>
        <authorList>
            <person name="Pino M."/>
            <person name="Di Conza J."/>
            <person name="Gutkind G."/>
        </authorList>
    </citation>
    <scope>NUCLEOTIDE SEQUENCE [LARGE SCALE GENOMIC DNA]</scope>
    <source>
        <strain evidence="1 2">MP06</strain>
    </source>
</reference>
<dbReference type="AlphaFoldDB" id="A0A0A0DBK1"/>
<protein>
    <submittedName>
        <fullName evidence="1">Uncharacterized protein</fullName>
    </submittedName>
</protein>
<evidence type="ECO:0000313" key="2">
    <source>
        <dbReference type="Proteomes" id="UP000029995"/>
    </source>
</evidence>
<dbReference type="RefSeq" id="WP_034832406.1">
    <property type="nucleotide sequence ID" value="NZ_JANX01000031.1"/>
</dbReference>
<comment type="caution">
    <text evidence="1">The sequence shown here is derived from an EMBL/GenBank/DDBJ whole genome shotgun (WGS) entry which is preliminary data.</text>
</comment>
<dbReference type="OrthoDB" id="7361295at2"/>
<dbReference type="EMBL" id="JANX01000031">
    <property type="protein sequence ID" value="KGM35375.1"/>
    <property type="molecule type" value="Genomic_DNA"/>
</dbReference>
<sequence>MGQSIPSTSDIVISTYEARRAAGADEWTACDAALEAFRKRHPEASSDLANTFIADVLRDHTARH</sequence>
<dbReference type="Proteomes" id="UP000029995">
    <property type="component" value="Unassembled WGS sequence"/>
</dbReference>
<gene>
    <name evidence="1" type="ORF">P409_04780</name>
</gene>
<proteinExistence type="predicted"/>
<accession>A0A0A0DBK1</accession>
<organism evidence="1 2">
    <name type="scientific">Inquilinus limosus MP06</name>
    <dbReference type="NCBI Taxonomy" id="1398085"/>
    <lineage>
        <taxon>Bacteria</taxon>
        <taxon>Pseudomonadati</taxon>
        <taxon>Pseudomonadota</taxon>
        <taxon>Alphaproteobacteria</taxon>
        <taxon>Rhodospirillales</taxon>
        <taxon>Rhodospirillaceae</taxon>
        <taxon>Inquilinus</taxon>
    </lineage>
</organism>